<keyword evidence="6 11" id="KW-0472">Membrane</keyword>
<dbReference type="InterPro" id="IPR011012">
    <property type="entry name" value="Longin-like_dom_sf"/>
</dbReference>
<dbReference type="GO" id="GO:0016020">
    <property type="term" value="C:membrane"/>
    <property type="evidence" value="ECO:0007669"/>
    <property type="project" value="InterPro"/>
</dbReference>
<reference evidence="14" key="1">
    <citation type="submission" date="2020-05" db="EMBL/GenBank/DDBJ databases">
        <title>Mycena genomes resolve the evolution of fungal bioluminescence.</title>
        <authorList>
            <person name="Tsai I.J."/>
        </authorList>
    </citation>
    <scope>NUCLEOTIDE SEQUENCE</scope>
    <source>
        <strain evidence="14">160909Yilan</strain>
    </source>
</reference>
<comment type="similarity">
    <text evidence="1">Belongs to the synaptobrevin family.</text>
</comment>
<dbReference type="PROSITE" id="PS50892">
    <property type="entry name" value="V_SNARE"/>
    <property type="match status" value="1"/>
</dbReference>
<dbReference type="Gene3D" id="3.30.450.50">
    <property type="entry name" value="Longin domain"/>
    <property type="match status" value="1"/>
</dbReference>
<comment type="subcellular location">
    <subcellularLocation>
        <location evidence="8">Endomembrane system</location>
        <topology evidence="8">Single-pass type IV membrane protein</topology>
    </subcellularLocation>
</comment>
<dbReference type="AlphaFoldDB" id="A0A8H7DNC1"/>
<dbReference type="CDD" id="cd14824">
    <property type="entry name" value="Longin"/>
    <property type="match status" value="1"/>
</dbReference>
<dbReference type="EMBL" id="JACAZH010000001">
    <property type="protein sequence ID" value="KAF7377516.1"/>
    <property type="molecule type" value="Genomic_DNA"/>
</dbReference>
<dbReference type="Pfam" id="PF13774">
    <property type="entry name" value="Longin"/>
    <property type="match status" value="1"/>
</dbReference>
<evidence type="ECO:0000256" key="7">
    <source>
        <dbReference type="ARBA" id="ARBA00026133"/>
    </source>
</evidence>
<protein>
    <recommendedName>
        <fullName evidence="7">Synaptobrevin homolog YKT6</fullName>
    </recommendedName>
</protein>
<feature type="compositionally biased region" description="Basic and acidic residues" evidence="10">
    <location>
        <begin position="239"/>
        <end position="248"/>
    </location>
</feature>
<feature type="region of interest" description="Disordered" evidence="10">
    <location>
        <begin position="239"/>
        <end position="259"/>
    </location>
</feature>
<dbReference type="Gene3D" id="1.20.5.110">
    <property type="match status" value="1"/>
</dbReference>
<dbReference type="GO" id="GO:0005737">
    <property type="term" value="C:cytoplasm"/>
    <property type="evidence" value="ECO:0007669"/>
    <property type="project" value="UniProtKB-ARBA"/>
</dbReference>
<keyword evidence="5 11" id="KW-1133">Transmembrane helix</keyword>
<evidence type="ECO:0000256" key="4">
    <source>
        <dbReference type="ARBA" id="ARBA00022927"/>
    </source>
</evidence>
<name>A0A8H7DNC1_9AGAR</name>
<evidence type="ECO:0000313" key="14">
    <source>
        <dbReference type="EMBL" id="KAF7377516.1"/>
    </source>
</evidence>
<sequence length="734" mass="81360">MASTSGYFTTAMGGRLVHLPFLWRAMTNPPFSRPRVIRSDTKISDNDSLLITYDEDNLCLITACCVFDPDVDATGNRIFTSVSELMQLWPGTVIVQGHSFAPCTIPIGTVFYHGRGDANVPTVPEWLAFDFEHSYRFASGREPHVLTLVTKRALRILDFDGLSAHMSLETQSIIMYGEVRNGSGRTGTQEVAKRLCAWGAKNGIDGFIRMEGHFELIECDFAASFDLLASLAVIPQEERTKDGGDRRGPGGRFPVQRPDGWVGSLPTDSGSEVVVTGQWHYRAPGETRVRVQYDKFVSFYDPAVKSLVESRRGKLREEHNLKPLSKADAQMKLAELETVLARSWDAGSGIDWASIVHVVVERYGERLEVLAYTLASDASNSSLNASYDIAFKARQQTLIMLTPHLTTSDTPGADKAWLTPVVERCASTHTRGLPSDLLTKQELLLRGAVEDVMQQICRRLARVFHLTYDIEMEPNRQLDASNIVDAIRVEVADLMTWLDWTQVWVKCKPACSTEEICVVSSGGGRGPWGGGGATEKILSKIPPNDSKLTYVWEEFLFHYISEGGFTYLVMADDSAGRRMPFAFLADLQRKFVGAPSSSASTDTPAHGLQGSFGPVIADLMHTYNTAPPADELARAQSELNQVKNIMVQNVEQILSRGERIELLVDKTDVMAGQATAFRRGARNVRRQMWWRNTKIMALCVLVGLVFLWIFIAQFCGAGLNQCGGSKKSPPEEQQ</sequence>
<evidence type="ECO:0000256" key="2">
    <source>
        <dbReference type="ARBA" id="ARBA00022448"/>
    </source>
</evidence>
<evidence type="ECO:0000256" key="8">
    <source>
        <dbReference type="ARBA" id="ARBA00046280"/>
    </source>
</evidence>
<dbReference type="InterPro" id="IPR010908">
    <property type="entry name" value="Longin_dom"/>
</dbReference>
<evidence type="ECO:0000313" key="15">
    <source>
        <dbReference type="Proteomes" id="UP000623467"/>
    </source>
</evidence>
<evidence type="ECO:0000259" key="13">
    <source>
        <dbReference type="PROSITE" id="PS50892"/>
    </source>
</evidence>
<proteinExistence type="inferred from homology"/>
<keyword evidence="2" id="KW-0813">Transport</keyword>
<comment type="caution">
    <text evidence="14">The sequence shown here is derived from an EMBL/GenBank/DDBJ whole genome shotgun (WGS) entry which is preliminary data.</text>
</comment>
<dbReference type="GO" id="GO:0012505">
    <property type="term" value="C:endomembrane system"/>
    <property type="evidence" value="ECO:0007669"/>
    <property type="project" value="UniProtKB-SubCell"/>
</dbReference>
<dbReference type="InterPro" id="IPR042855">
    <property type="entry name" value="V_SNARE_CC"/>
</dbReference>
<dbReference type="PANTHER" id="PTHR35204:SF1">
    <property type="entry name" value="ENTEROTOXIN"/>
    <property type="match status" value="1"/>
</dbReference>
<evidence type="ECO:0000256" key="1">
    <source>
        <dbReference type="ARBA" id="ARBA00008025"/>
    </source>
</evidence>
<evidence type="ECO:0000256" key="9">
    <source>
        <dbReference type="PROSITE-ProRule" id="PRU00290"/>
    </source>
</evidence>
<evidence type="ECO:0000256" key="3">
    <source>
        <dbReference type="ARBA" id="ARBA00022692"/>
    </source>
</evidence>
<dbReference type="PROSITE" id="PS50859">
    <property type="entry name" value="LONGIN"/>
    <property type="match status" value="1"/>
</dbReference>
<dbReference type="GO" id="GO:0015031">
    <property type="term" value="P:protein transport"/>
    <property type="evidence" value="ECO:0007669"/>
    <property type="project" value="UniProtKB-KW"/>
</dbReference>
<dbReference type="InterPro" id="IPR038921">
    <property type="entry name" value="YOR389W-like"/>
</dbReference>
<keyword evidence="9" id="KW-0175">Coiled coil</keyword>
<keyword evidence="3 11" id="KW-0812">Transmembrane</keyword>
<dbReference type="Pfam" id="PF00957">
    <property type="entry name" value="Synaptobrevin"/>
    <property type="match status" value="1"/>
</dbReference>
<feature type="domain" description="Longin" evidence="12">
    <location>
        <begin position="537"/>
        <end position="616"/>
    </location>
</feature>
<dbReference type="Proteomes" id="UP000623467">
    <property type="component" value="Unassembled WGS sequence"/>
</dbReference>
<evidence type="ECO:0000256" key="5">
    <source>
        <dbReference type="ARBA" id="ARBA00022989"/>
    </source>
</evidence>
<feature type="domain" description="V-SNARE coiled-coil homology" evidence="13">
    <location>
        <begin position="631"/>
        <end position="691"/>
    </location>
</feature>
<gene>
    <name evidence="14" type="ORF">MSAN_00173700</name>
</gene>
<accession>A0A8H7DNC1</accession>
<evidence type="ECO:0000256" key="10">
    <source>
        <dbReference type="SAM" id="MobiDB-lite"/>
    </source>
</evidence>
<dbReference type="PANTHER" id="PTHR35204">
    <property type="entry name" value="YALI0A21131P"/>
    <property type="match status" value="1"/>
</dbReference>
<dbReference type="GO" id="GO:0016192">
    <property type="term" value="P:vesicle-mediated transport"/>
    <property type="evidence" value="ECO:0007669"/>
    <property type="project" value="InterPro"/>
</dbReference>
<organism evidence="14 15">
    <name type="scientific">Mycena sanguinolenta</name>
    <dbReference type="NCBI Taxonomy" id="230812"/>
    <lineage>
        <taxon>Eukaryota</taxon>
        <taxon>Fungi</taxon>
        <taxon>Dikarya</taxon>
        <taxon>Basidiomycota</taxon>
        <taxon>Agaricomycotina</taxon>
        <taxon>Agaricomycetes</taxon>
        <taxon>Agaricomycetidae</taxon>
        <taxon>Agaricales</taxon>
        <taxon>Marasmiineae</taxon>
        <taxon>Mycenaceae</taxon>
        <taxon>Mycena</taxon>
    </lineage>
</organism>
<dbReference type="SUPFAM" id="SSF58038">
    <property type="entry name" value="SNARE fusion complex"/>
    <property type="match status" value="1"/>
</dbReference>
<dbReference type="SMART" id="SM01270">
    <property type="entry name" value="Longin"/>
    <property type="match status" value="1"/>
</dbReference>
<feature type="transmembrane region" description="Helical" evidence="11">
    <location>
        <begin position="695"/>
        <end position="719"/>
    </location>
</feature>
<dbReference type="CDD" id="cd15843">
    <property type="entry name" value="R-SNARE"/>
    <property type="match status" value="1"/>
</dbReference>
<dbReference type="FunFam" id="1.20.5.110:FF:000004">
    <property type="entry name" value="Vesicle-associated membrane protein 7"/>
    <property type="match status" value="1"/>
</dbReference>
<evidence type="ECO:0000256" key="6">
    <source>
        <dbReference type="ARBA" id="ARBA00023136"/>
    </source>
</evidence>
<evidence type="ECO:0000256" key="11">
    <source>
        <dbReference type="SAM" id="Phobius"/>
    </source>
</evidence>
<dbReference type="InterPro" id="IPR001388">
    <property type="entry name" value="Synaptobrevin-like"/>
</dbReference>
<evidence type="ECO:0000259" key="12">
    <source>
        <dbReference type="PROSITE" id="PS50859"/>
    </source>
</evidence>
<dbReference type="PRINTS" id="PR00219">
    <property type="entry name" value="SYNAPTOBREVN"/>
</dbReference>
<keyword evidence="15" id="KW-1185">Reference proteome</keyword>
<dbReference type="SUPFAM" id="SSF64356">
    <property type="entry name" value="SNARE-like"/>
    <property type="match status" value="1"/>
</dbReference>
<keyword evidence="4" id="KW-0653">Protein transport</keyword>
<dbReference type="OrthoDB" id="248747at2759"/>